<sequence length="111" mass="12157">MIRPEGSRQGSTGLSLTESYPVTSAPSGRVTNRVSGLSRRSGPSLTESKTLGERDSEETKSIHHQPEVHFLVRPQRPHPGCNRACPAVPIAHQAKHHFLSHVFGRSSRVKS</sequence>
<gene>
    <name evidence="2" type="ORF">EYF80_024951</name>
</gene>
<evidence type="ECO:0000313" key="2">
    <source>
        <dbReference type="EMBL" id="TNN64860.1"/>
    </source>
</evidence>
<protein>
    <submittedName>
        <fullName evidence="2">Uncharacterized protein</fullName>
    </submittedName>
</protein>
<dbReference type="Proteomes" id="UP000314294">
    <property type="component" value="Unassembled WGS sequence"/>
</dbReference>
<feature type="compositionally biased region" description="Polar residues" evidence="1">
    <location>
        <begin position="8"/>
        <end position="35"/>
    </location>
</feature>
<feature type="compositionally biased region" description="Basic and acidic residues" evidence="1">
    <location>
        <begin position="50"/>
        <end position="66"/>
    </location>
</feature>
<proteinExistence type="predicted"/>
<dbReference type="EMBL" id="SRLO01000245">
    <property type="protein sequence ID" value="TNN64860.1"/>
    <property type="molecule type" value="Genomic_DNA"/>
</dbReference>
<organism evidence="2 3">
    <name type="scientific">Liparis tanakae</name>
    <name type="common">Tanaka's snailfish</name>
    <dbReference type="NCBI Taxonomy" id="230148"/>
    <lineage>
        <taxon>Eukaryota</taxon>
        <taxon>Metazoa</taxon>
        <taxon>Chordata</taxon>
        <taxon>Craniata</taxon>
        <taxon>Vertebrata</taxon>
        <taxon>Euteleostomi</taxon>
        <taxon>Actinopterygii</taxon>
        <taxon>Neopterygii</taxon>
        <taxon>Teleostei</taxon>
        <taxon>Neoteleostei</taxon>
        <taxon>Acanthomorphata</taxon>
        <taxon>Eupercaria</taxon>
        <taxon>Perciformes</taxon>
        <taxon>Cottioidei</taxon>
        <taxon>Cottales</taxon>
        <taxon>Liparidae</taxon>
        <taxon>Liparis</taxon>
    </lineage>
</organism>
<feature type="region of interest" description="Disordered" evidence="1">
    <location>
        <begin position="1"/>
        <end position="66"/>
    </location>
</feature>
<comment type="caution">
    <text evidence="2">The sequence shown here is derived from an EMBL/GenBank/DDBJ whole genome shotgun (WGS) entry which is preliminary data.</text>
</comment>
<evidence type="ECO:0000313" key="3">
    <source>
        <dbReference type="Proteomes" id="UP000314294"/>
    </source>
</evidence>
<accession>A0A4Z2HH55</accession>
<evidence type="ECO:0000256" key="1">
    <source>
        <dbReference type="SAM" id="MobiDB-lite"/>
    </source>
</evidence>
<reference evidence="2 3" key="1">
    <citation type="submission" date="2019-03" db="EMBL/GenBank/DDBJ databases">
        <title>First draft genome of Liparis tanakae, snailfish: a comprehensive survey of snailfish specific genes.</title>
        <authorList>
            <person name="Kim W."/>
            <person name="Song I."/>
            <person name="Jeong J.-H."/>
            <person name="Kim D."/>
            <person name="Kim S."/>
            <person name="Ryu S."/>
            <person name="Song J.Y."/>
            <person name="Lee S.K."/>
        </authorList>
    </citation>
    <scope>NUCLEOTIDE SEQUENCE [LARGE SCALE GENOMIC DNA]</scope>
    <source>
        <tissue evidence="2">Muscle</tissue>
    </source>
</reference>
<keyword evidence="3" id="KW-1185">Reference proteome</keyword>
<name>A0A4Z2HH55_9TELE</name>
<dbReference type="AlphaFoldDB" id="A0A4Z2HH55"/>